<dbReference type="EMBL" id="JHEG04000002">
    <property type="protein sequence ID" value="KAF3883875.1"/>
    <property type="molecule type" value="Genomic_DNA"/>
</dbReference>
<dbReference type="InterPro" id="IPR012334">
    <property type="entry name" value="Pectin_lyas_fold"/>
</dbReference>
<dbReference type="AlphaFoldDB" id="A0A0C1N206"/>
<comment type="caution">
    <text evidence="3">The sequence shown here is derived from an EMBL/GenBank/DDBJ whole genome shotgun (WGS) entry which is preliminary data.</text>
</comment>
<dbReference type="Gene3D" id="2.160.20.10">
    <property type="entry name" value="Single-stranded right-handed beta-helix, Pectin lyase-like"/>
    <property type="match status" value="1"/>
</dbReference>
<feature type="domain" description="SLH" evidence="1">
    <location>
        <begin position="408"/>
        <end position="466"/>
    </location>
</feature>
<name>A0A0C1N206_9CYAN</name>
<dbReference type="SMART" id="SM00710">
    <property type="entry name" value="PbH1"/>
    <property type="match status" value="5"/>
</dbReference>
<dbReference type="Gene3D" id="3.30.1910.20">
    <property type="entry name" value="asparaginyl-tRNA synthetase, N-terminal domain"/>
    <property type="match status" value="1"/>
</dbReference>
<evidence type="ECO:0000313" key="2">
    <source>
        <dbReference type="EMBL" id="KAF3883875.1"/>
    </source>
</evidence>
<proteinExistence type="predicted"/>
<dbReference type="SUPFAM" id="SSF51126">
    <property type="entry name" value="Pectin lyase-like"/>
    <property type="match status" value="1"/>
</dbReference>
<dbReference type="PANTHER" id="PTHR43308:SF5">
    <property type="entry name" value="S-LAYER PROTEIN _ PEPTIDOGLYCAN ENDO-BETA-N-ACETYLGLUCOSAMINIDASE"/>
    <property type="match status" value="1"/>
</dbReference>
<evidence type="ECO:0000259" key="1">
    <source>
        <dbReference type="PROSITE" id="PS51272"/>
    </source>
</evidence>
<dbReference type="InterPro" id="IPR011050">
    <property type="entry name" value="Pectin_lyase_fold/virulence"/>
</dbReference>
<reference evidence="2" key="2">
    <citation type="submission" date="2019-11" db="EMBL/GenBank/DDBJ databases">
        <title>Improved Assembly of Tolypothrix boutellei genome.</title>
        <authorList>
            <person name="Sarangi A.N."/>
            <person name="Mukherjee M."/>
            <person name="Ghosh S."/>
            <person name="Singh D."/>
            <person name="Das A."/>
            <person name="Kant S."/>
            <person name="Prusty A."/>
            <person name="Tripathy S."/>
        </authorList>
    </citation>
    <scope>NUCLEOTIDE SEQUENCE</scope>
    <source>
        <strain evidence="2">VB521301</strain>
    </source>
</reference>
<dbReference type="PANTHER" id="PTHR43308">
    <property type="entry name" value="OUTER MEMBRANE PROTEIN ALPHA-RELATED"/>
    <property type="match status" value="1"/>
</dbReference>
<feature type="domain" description="SLH" evidence="1">
    <location>
        <begin position="467"/>
        <end position="531"/>
    </location>
</feature>
<dbReference type="PROSITE" id="PS51272">
    <property type="entry name" value="SLH"/>
    <property type="match status" value="3"/>
</dbReference>
<organism evidence="3">
    <name type="scientific">Tolypothrix bouteillei VB521301</name>
    <dbReference type="NCBI Taxonomy" id="1479485"/>
    <lineage>
        <taxon>Bacteria</taxon>
        <taxon>Bacillati</taxon>
        <taxon>Cyanobacteriota</taxon>
        <taxon>Cyanophyceae</taxon>
        <taxon>Nostocales</taxon>
        <taxon>Tolypothrichaceae</taxon>
        <taxon>Tolypothrix</taxon>
    </lineage>
</organism>
<dbReference type="InterPro" id="IPR011459">
    <property type="entry name" value="DUF1565"/>
</dbReference>
<protein>
    <submittedName>
        <fullName evidence="2">DUF1565 domain-containing protein</fullName>
    </submittedName>
    <submittedName>
        <fullName evidence="3">Parallel beta-helix repeat (Two copies)</fullName>
    </submittedName>
</protein>
<dbReference type="Proteomes" id="UP000029738">
    <property type="component" value="Unassembled WGS sequence"/>
</dbReference>
<evidence type="ECO:0000313" key="4">
    <source>
        <dbReference type="Proteomes" id="UP000029738"/>
    </source>
</evidence>
<dbReference type="RefSeq" id="WP_038090141.1">
    <property type="nucleotide sequence ID" value="NZ_JHEG04000002.1"/>
</dbReference>
<sequence length="536" mass="58761">MAEILYVNPTAGSDSAAGSQQAPLKTITQALKRATSGSQIQLAEGYYNAASGETFPMHVPIAVTIVGNESHKGSNVLVEGSGEYRSPTLAKQNVTFILSFNGAELRGITFTNRANRGVAVWIESIASTISNCTFINCSRDGVFASGNARVTITDSLFAENATNCISIVRDTQGEIRGNICYRSGFGVVIGDRASPILTDNHIYENRSGIVVSGDARPVLRNNISERNTEDGLTVTSNALPDLGNSNDYGSNILRLNGKFDLQNSGSHRLLAVGNQLDPGKIKGYVELVYNQAPTLTSKPTPVFTQIPKPIPAPTQAPLALPTLQPTSIPIPVAAPIPNFTFFATPLKGLIDIKNHWAEEFIEKLFKLEIIVGFRDRTFRPDATMTRSQYAAIVVKAFNPPTKRQAIDFKDVPGNFWAYRAIQQAYEGEFISAFPNNAFRPHLNMNRLQIIVSLVNGLEFKTDNFTASNVYTDWEKVPESKKREIVIATQRRIVVNFPNPKHLNPNRDVTRAEVAVMVYQALVDIGQEEAIDSPYII</sequence>
<dbReference type="InterPro" id="IPR006626">
    <property type="entry name" value="PbH1"/>
</dbReference>
<dbReference type="InterPro" id="IPR001119">
    <property type="entry name" value="SLH_dom"/>
</dbReference>
<reference evidence="3" key="1">
    <citation type="journal article" date="2015" name="Genome Announc.">
        <title>Draft Genome Sequence of Tolypothrix boutellei Strain VB521301.</title>
        <authorList>
            <person name="Chandrababunaidu M.M."/>
            <person name="Singh D."/>
            <person name="Sen D."/>
            <person name="Bhan S."/>
            <person name="Das S."/>
            <person name="Gupta A."/>
            <person name="Adhikary S.P."/>
            <person name="Tripathy S."/>
        </authorList>
    </citation>
    <scope>NUCLEOTIDE SEQUENCE</scope>
    <source>
        <strain evidence="3">VB521301</strain>
    </source>
</reference>
<feature type="domain" description="SLH" evidence="1">
    <location>
        <begin position="344"/>
        <end position="407"/>
    </location>
</feature>
<dbReference type="OrthoDB" id="9759810at2"/>
<dbReference type="Pfam" id="PF07602">
    <property type="entry name" value="DUF1565"/>
    <property type="match status" value="1"/>
</dbReference>
<dbReference type="InterPro" id="IPR051465">
    <property type="entry name" value="Cell_Envelope_Struct_Comp"/>
</dbReference>
<accession>A0A0C1N206</accession>
<evidence type="ECO:0000313" key="3">
    <source>
        <dbReference type="EMBL" id="KIE08532.1"/>
    </source>
</evidence>
<dbReference type="STRING" id="1479485.DA73_0228695"/>
<gene>
    <name evidence="3" type="ORF">DA73_0228695</name>
    <name evidence="2" type="ORF">DA73_0400039910</name>
</gene>
<keyword evidence="4" id="KW-1185">Reference proteome</keyword>
<dbReference type="EMBL" id="JHEG02000058">
    <property type="protein sequence ID" value="KIE08532.1"/>
    <property type="molecule type" value="Genomic_DNA"/>
</dbReference>
<dbReference type="Pfam" id="PF00395">
    <property type="entry name" value="SLH"/>
    <property type="match status" value="3"/>
</dbReference>